<protein>
    <submittedName>
        <fullName evidence="9">Beta-galactosidase BoGH2A</fullName>
        <ecNumber evidence="9">3.2.1.23</ecNumber>
    </submittedName>
</protein>
<dbReference type="InterPro" id="IPR006103">
    <property type="entry name" value="Glyco_hydro_2_cat"/>
</dbReference>
<evidence type="ECO:0000259" key="8">
    <source>
        <dbReference type="Pfam" id="PF16355"/>
    </source>
</evidence>
<organism evidence="9">
    <name type="scientific">mine drainage metagenome</name>
    <dbReference type="NCBI Taxonomy" id="410659"/>
    <lineage>
        <taxon>unclassified sequences</taxon>
        <taxon>metagenomes</taxon>
        <taxon>ecological metagenomes</taxon>
    </lineage>
</organism>
<keyword evidence="2 9" id="KW-0378">Hydrolase</keyword>
<dbReference type="InterPro" id="IPR006101">
    <property type="entry name" value="Glyco_hydro_2"/>
</dbReference>
<evidence type="ECO:0000256" key="2">
    <source>
        <dbReference type="ARBA" id="ARBA00022801"/>
    </source>
</evidence>
<comment type="similarity">
    <text evidence="1">Belongs to the glycosyl hydrolase 2 family.</text>
</comment>
<dbReference type="Pfam" id="PF02837">
    <property type="entry name" value="Glyco_hydro_2_N"/>
    <property type="match status" value="1"/>
</dbReference>
<evidence type="ECO:0000259" key="5">
    <source>
        <dbReference type="Pfam" id="PF00703"/>
    </source>
</evidence>
<reference evidence="9" key="1">
    <citation type="submission" date="2016-10" db="EMBL/GenBank/DDBJ databases">
        <title>Sequence of Gallionella enrichment culture.</title>
        <authorList>
            <person name="Poehlein A."/>
            <person name="Muehling M."/>
            <person name="Daniel R."/>
        </authorList>
    </citation>
    <scope>NUCLEOTIDE SEQUENCE</scope>
</reference>
<dbReference type="PANTHER" id="PTHR42732">
    <property type="entry name" value="BETA-GALACTOSIDASE"/>
    <property type="match status" value="1"/>
</dbReference>
<dbReference type="InterPro" id="IPR017853">
    <property type="entry name" value="GH"/>
</dbReference>
<accession>A0A1J5S6K4</accession>
<feature type="domain" description="Glycoside hydrolase family 2 catalytic" evidence="6">
    <location>
        <begin position="305"/>
        <end position="590"/>
    </location>
</feature>
<dbReference type="InterPro" id="IPR013783">
    <property type="entry name" value="Ig-like_fold"/>
</dbReference>
<dbReference type="EC" id="3.2.1.23" evidence="9"/>
<feature type="region of interest" description="Disordered" evidence="4">
    <location>
        <begin position="500"/>
        <end position="525"/>
    </location>
</feature>
<dbReference type="Pfam" id="PF00703">
    <property type="entry name" value="Glyco_hydro_2"/>
    <property type="match status" value="1"/>
</dbReference>
<evidence type="ECO:0000259" key="6">
    <source>
        <dbReference type="Pfam" id="PF02836"/>
    </source>
</evidence>
<dbReference type="Gene3D" id="3.20.20.80">
    <property type="entry name" value="Glycosidases"/>
    <property type="match status" value="1"/>
</dbReference>
<feature type="domain" description="Glycoside hydrolase family 2 immunoglobulin-like beta-sandwich" evidence="5">
    <location>
        <begin position="196"/>
        <end position="296"/>
    </location>
</feature>
<evidence type="ECO:0000313" key="9">
    <source>
        <dbReference type="EMBL" id="OIR03935.1"/>
    </source>
</evidence>
<dbReference type="Pfam" id="PF16355">
    <property type="entry name" value="DUF4982"/>
    <property type="match status" value="1"/>
</dbReference>
<dbReference type="AlphaFoldDB" id="A0A1J5S6K4"/>
<dbReference type="InterPro" id="IPR006104">
    <property type="entry name" value="Glyco_hydro_2_N"/>
</dbReference>
<evidence type="ECO:0000256" key="4">
    <source>
        <dbReference type="SAM" id="MobiDB-lite"/>
    </source>
</evidence>
<feature type="domain" description="Glycosyl hydrolases family 2 sugar binding" evidence="7">
    <location>
        <begin position="48"/>
        <end position="180"/>
    </location>
</feature>
<dbReference type="InterPro" id="IPR032311">
    <property type="entry name" value="DUF4982"/>
</dbReference>
<sequence length="693" mass="77283">MRPPRIPTGVVLAFLFLCLALAARVQAREVVSLDTGWRFALKPAGSGFEAPGFDDRAWVPVTLPHTWNAIDGADGGANYVRGDGWYRRHIVYDPSWEGQRVFVDFRAANRVAEVWVNGVRVGEHRGGYSRFRFDVTAQLKPGDNVLAVRVNNEPNGIIPTNGDFTMWGGLTRDVSLIVVPPVHIGLGDHGSVGVYLTPAHIGPEAAEVSVRTLVDGPRGASGEVGVVVRDEGGAVVAKHVVPFKALGGETGAVVQTLDIPKPHLWQGRTDPYLYRVFVELRSGGVTDSVEQPLGLRTVTVDPQHGLFLNGRHLALHGVDRHEDWLDHGDAITPAERREDFSLMEEMGVNAIRMCHYQHDALDYTLADRSGMLVWAELPFVGEPPTTVAGRDNAVEQLKELILQNYNHPSIFCWSVGNETYGDADPLITRLAAVARQEDPSRFTTCASNAGDDDPRNFRTDLLGYNKYFGWYTGSYADLGRWLDAWHAKHPDRPLGLSEYGAGGSVYQHEQNPPPRPHSESTGPWHPEEWQAAFHEHAWLAIENRPYLWGTFIWNFADFGSDGRREGDTAGRNDKGLVTYDRSVKKDAFYWYKANWTTKPFVYIASRRDDVRFSPSTEVKVYSNCESVELWVDGVAQGLRRSPDHRFIWKDIALKPGPNRIYVVGTEGSVRVSDSCAWTRTEGKPYRPPVDPKD</sequence>
<feature type="domain" description="DUF4982" evidence="8">
    <location>
        <begin position="616"/>
        <end position="666"/>
    </location>
</feature>
<evidence type="ECO:0000256" key="3">
    <source>
        <dbReference type="ARBA" id="ARBA00023295"/>
    </source>
</evidence>
<dbReference type="PANTHER" id="PTHR42732:SF1">
    <property type="entry name" value="BETA-MANNOSIDASE"/>
    <property type="match status" value="1"/>
</dbReference>
<dbReference type="SUPFAM" id="SSF49785">
    <property type="entry name" value="Galactose-binding domain-like"/>
    <property type="match status" value="1"/>
</dbReference>
<dbReference type="SUPFAM" id="SSF51445">
    <property type="entry name" value="(Trans)glycosidases"/>
    <property type="match status" value="1"/>
</dbReference>
<dbReference type="Gene3D" id="2.60.40.10">
    <property type="entry name" value="Immunoglobulins"/>
    <property type="match status" value="2"/>
</dbReference>
<dbReference type="GO" id="GO:0004565">
    <property type="term" value="F:beta-galactosidase activity"/>
    <property type="evidence" value="ECO:0007669"/>
    <property type="project" value="UniProtKB-EC"/>
</dbReference>
<dbReference type="GO" id="GO:0005975">
    <property type="term" value="P:carbohydrate metabolic process"/>
    <property type="evidence" value="ECO:0007669"/>
    <property type="project" value="InterPro"/>
</dbReference>
<evidence type="ECO:0000256" key="1">
    <source>
        <dbReference type="ARBA" id="ARBA00007401"/>
    </source>
</evidence>
<comment type="caution">
    <text evidence="9">The sequence shown here is derived from an EMBL/GenBank/DDBJ whole genome shotgun (WGS) entry which is preliminary data.</text>
</comment>
<dbReference type="InterPro" id="IPR036156">
    <property type="entry name" value="Beta-gal/glucu_dom_sf"/>
</dbReference>
<dbReference type="InterPro" id="IPR051913">
    <property type="entry name" value="GH2_Domain-Containing"/>
</dbReference>
<proteinExistence type="inferred from homology"/>
<dbReference type="SUPFAM" id="SSF49303">
    <property type="entry name" value="beta-Galactosidase/glucuronidase domain"/>
    <property type="match status" value="1"/>
</dbReference>
<dbReference type="InterPro" id="IPR008979">
    <property type="entry name" value="Galactose-bd-like_sf"/>
</dbReference>
<keyword evidence="3 9" id="KW-0326">Glycosidase</keyword>
<evidence type="ECO:0000259" key="7">
    <source>
        <dbReference type="Pfam" id="PF02837"/>
    </source>
</evidence>
<dbReference type="Pfam" id="PF02836">
    <property type="entry name" value="Glyco_hydro_2_C"/>
    <property type="match status" value="1"/>
</dbReference>
<gene>
    <name evidence="9" type="ORF">GALL_138720</name>
</gene>
<dbReference type="InterPro" id="IPR006102">
    <property type="entry name" value="Ig-like_GH2"/>
</dbReference>
<dbReference type="PRINTS" id="PR00132">
    <property type="entry name" value="GLHYDRLASE2"/>
</dbReference>
<name>A0A1J5S6K4_9ZZZZ</name>
<dbReference type="EMBL" id="MLJW01000061">
    <property type="protein sequence ID" value="OIR03935.1"/>
    <property type="molecule type" value="Genomic_DNA"/>
</dbReference>
<dbReference type="Gene3D" id="2.60.120.260">
    <property type="entry name" value="Galactose-binding domain-like"/>
    <property type="match status" value="1"/>
</dbReference>